<organism evidence="1">
    <name type="scientific">Arundo donax</name>
    <name type="common">Giant reed</name>
    <name type="synonym">Donax arundinaceus</name>
    <dbReference type="NCBI Taxonomy" id="35708"/>
    <lineage>
        <taxon>Eukaryota</taxon>
        <taxon>Viridiplantae</taxon>
        <taxon>Streptophyta</taxon>
        <taxon>Embryophyta</taxon>
        <taxon>Tracheophyta</taxon>
        <taxon>Spermatophyta</taxon>
        <taxon>Magnoliopsida</taxon>
        <taxon>Liliopsida</taxon>
        <taxon>Poales</taxon>
        <taxon>Poaceae</taxon>
        <taxon>PACMAD clade</taxon>
        <taxon>Arundinoideae</taxon>
        <taxon>Arundineae</taxon>
        <taxon>Arundo</taxon>
    </lineage>
</organism>
<reference evidence="1" key="2">
    <citation type="journal article" date="2015" name="Data Brief">
        <title>Shoot transcriptome of the giant reed, Arundo donax.</title>
        <authorList>
            <person name="Barrero R.A."/>
            <person name="Guerrero F.D."/>
            <person name="Moolhuijzen P."/>
            <person name="Goolsby J.A."/>
            <person name="Tidwell J."/>
            <person name="Bellgard S.E."/>
            <person name="Bellgard M.I."/>
        </authorList>
    </citation>
    <scope>NUCLEOTIDE SEQUENCE</scope>
    <source>
        <tissue evidence="1">Shoot tissue taken approximately 20 cm above the soil surface</tissue>
    </source>
</reference>
<evidence type="ECO:0000313" key="1">
    <source>
        <dbReference type="EMBL" id="JAD88243.1"/>
    </source>
</evidence>
<protein>
    <submittedName>
        <fullName evidence="1">Uncharacterized protein</fullName>
    </submittedName>
</protein>
<dbReference type="EMBL" id="GBRH01209652">
    <property type="protein sequence ID" value="JAD88243.1"/>
    <property type="molecule type" value="Transcribed_RNA"/>
</dbReference>
<proteinExistence type="predicted"/>
<sequence length="41" mass="4716">MLYANCVVLLASNIFWYSVTTARILLGTDIVWIQLFSVDHQ</sequence>
<dbReference type="AlphaFoldDB" id="A0A0A9DNH5"/>
<accession>A0A0A9DNH5</accession>
<reference evidence="1" key="1">
    <citation type="submission" date="2014-09" db="EMBL/GenBank/DDBJ databases">
        <authorList>
            <person name="Magalhaes I.L.F."/>
            <person name="Oliveira U."/>
            <person name="Santos F.R."/>
            <person name="Vidigal T.H.D.A."/>
            <person name="Brescovit A.D."/>
            <person name="Santos A.J."/>
        </authorList>
    </citation>
    <scope>NUCLEOTIDE SEQUENCE</scope>
    <source>
        <tissue evidence="1">Shoot tissue taken approximately 20 cm above the soil surface</tissue>
    </source>
</reference>
<name>A0A0A9DNH5_ARUDO</name>